<protein>
    <submittedName>
        <fullName evidence="2">Uncharacterized protein</fullName>
    </submittedName>
</protein>
<sequence length="105" mass="12201">NRTYLLIITSFLGKLKFEIKIKRSKNKFNYLTCHKTYFYSQKNLIGFNKNVTQKKPRPNNGQCGRPSRPVCGSEPTDLGELDGRPRRPRRPKRPRRPARSPRSAG</sequence>
<dbReference type="EMBL" id="REGN01005052">
    <property type="protein sequence ID" value="RNA15057.1"/>
    <property type="molecule type" value="Genomic_DNA"/>
</dbReference>
<feature type="compositionally biased region" description="Basic residues" evidence="1">
    <location>
        <begin position="86"/>
        <end position="99"/>
    </location>
</feature>
<organism evidence="2 3">
    <name type="scientific">Brachionus plicatilis</name>
    <name type="common">Marine rotifer</name>
    <name type="synonym">Brachionus muelleri</name>
    <dbReference type="NCBI Taxonomy" id="10195"/>
    <lineage>
        <taxon>Eukaryota</taxon>
        <taxon>Metazoa</taxon>
        <taxon>Spiralia</taxon>
        <taxon>Gnathifera</taxon>
        <taxon>Rotifera</taxon>
        <taxon>Eurotatoria</taxon>
        <taxon>Monogononta</taxon>
        <taxon>Pseudotrocha</taxon>
        <taxon>Ploima</taxon>
        <taxon>Brachionidae</taxon>
        <taxon>Brachionus</taxon>
    </lineage>
</organism>
<name>A0A3M7QUF7_BRAPC</name>
<reference evidence="2 3" key="1">
    <citation type="journal article" date="2018" name="Sci. Rep.">
        <title>Genomic signatures of local adaptation to the degree of environmental predictability in rotifers.</title>
        <authorList>
            <person name="Franch-Gras L."/>
            <person name="Hahn C."/>
            <person name="Garcia-Roger E.M."/>
            <person name="Carmona M.J."/>
            <person name="Serra M."/>
            <person name="Gomez A."/>
        </authorList>
    </citation>
    <scope>NUCLEOTIDE SEQUENCE [LARGE SCALE GENOMIC DNA]</scope>
    <source>
        <strain evidence="2">HYR1</strain>
    </source>
</reference>
<comment type="caution">
    <text evidence="2">The sequence shown here is derived from an EMBL/GenBank/DDBJ whole genome shotgun (WGS) entry which is preliminary data.</text>
</comment>
<evidence type="ECO:0000313" key="2">
    <source>
        <dbReference type="EMBL" id="RNA15057.1"/>
    </source>
</evidence>
<gene>
    <name evidence="2" type="ORF">BpHYR1_017367</name>
</gene>
<feature type="non-terminal residue" evidence="2">
    <location>
        <position position="1"/>
    </location>
</feature>
<accession>A0A3M7QUF7</accession>
<dbReference type="Proteomes" id="UP000276133">
    <property type="component" value="Unassembled WGS sequence"/>
</dbReference>
<dbReference type="AlphaFoldDB" id="A0A3M7QUF7"/>
<evidence type="ECO:0000313" key="3">
    <source>
        <dbReference type="Proteomes" id="UP000276133"/>
    </source>
</evidence>
<keyword evidence="3" id="KW-1185">Reference proteome</keyword>
<proteinExistence type="predicted"/>
<evidence type="ECO:0000256" key="1">
    <source>
        <dbReference type="SAM" id="MobiDB-lite"/>
    </source>
</evidence>
<feature type="region of interest" description="Disordered" evidence="1">
    <location>
        <begin position="49"/>
        <end position="105"/>
    </location>
</feature>